<keyword evidence="5" id="KW-0631">Potassium channel</keyword>
<dbReference type="InterPro" id="IPR028325">
    <property type="entry name" value="VG_K_chnl"/>
</dbReference>
<dbReference type="STRING" id="240176.D6RNP3"/>
<dbReference type="Gene3D" id="1.10.287.70">
    <property type="match status" value="1"/>
</dbReference>
<feature type="domain" description="Ion transport" evidence="14">
    <location>
        <begin position="78"/>
        <end position="307"/>
    </location>
</feature>
<dbReference type="Gene3D" id="1.20.120.350">
    <property type="entry name" value="Voltage-gated potassium channels. Chain C"/>
    <property type="match status" value="1"/>
</dbReference>
<feature type="transmembrane region" description="Helical" evidence="13">
    <location>
        <begin position="288"/>
        <end position="309"/>
    </location>
</feature>
<feature type="region of interest" description="Disordered" evidence="12">
    <location>
        <begin position="325"/>
        <end position="346"/>
    </location>
</feature>
<feature type="transmembrane region" description="Helical" evidence="13">
    <location>
        <begin position="76"/>
        <end position="97"/>
    </location>
</feature>
<evidence type="ECO:0000313" key="15">
    <source>
        <dbReference type="EMBL" id="EFI27342.1"/>
    </source>
</evidence>
<dbReference type="SUPFAM" id="SSF81324">
    <property type="entry name" value="Voltage-gated potassium channels"/>
    <property type="match status" value="1"/>
</dbReference>
<dbReference type="GO" id="GO:0001508">
    <property type="term" value="P:action potential"/>
    <property type="evidence" value="ECO:0007669"/>
    <property type="project" value="TreeGrafter"/>
</dbReference>
<evidence type="ECO:0000313" key="16">
    <source>
        <dbReference type="Proteomes" id="UP000001861"/>
    </source>
</evidence>
<keyword evidence="2" id="KW-0813">Transport</keyword>
<keyword evidence="8 13" id="KW-1133">Transmembrane helix</keyword>
<dbReference type="PRINTS" id="PR00169">
    <property type="entry name" value="KCHANNEL"/>
</dbReference>
<dbReference type="AlphaFoldDB" id="D6RNP3"/>
<reference evidence="15 16" key="1">
    <citation type="journal article" date="2010" name="Proc. Natl. Acad. Sci. U.S.A.">
        <title>Insights into evolution of multicellular fungi from the assembled chromosomes of the mushroom Coprinopsis cinerea (Coprinus cinereus).</title>
        <authorList>
            <person name="Stajich J.E."/>
            <person name="Wilke S.K."/>
            <person name="Ahren D."/>
            <person name="Au C.H."/>
            <person name="Birren B.W."/>
            <person name="Borodovsky M."/>
            <person name="Burns C."/>
            <person name="Canback B."/>
            <person name="Casselton L.A."/>
            <person name="Cheng C.K."/>
            <person name="Deng J."/>
            <person name="Dietrich F.S."/>
            <person name="Fargo D.C."/>
            <person name="Farman M.L."/>
            <person name="Gathman A.C."/>
            <person name="Goldberg J."/>
            <person name="Guigo R."/>
            <person name="Hoegger P.J."/>
            <person name="Hooker J.B."/>
            <person name="Huggins A."/>
            <person name="James T.Y."/>
            <person name="Kamada T."/>
            <person name="Kilaru S."/>
            <person name="Kodira C."/>
            <person name="Kues U."/>
            <person name="Kupfer D."/>
            <person name="Kwan H.S."/>
            <person name="Lomsadze A."/>
            <person name="Li W."/>
            <person name="Lilly W.W."/>
            <person name="Ma L.J."/>
            <person name="Mackey A.J."/>
            <person name="Manning G."/>
            <person name="Martin F."/>
            <person name="Muraguchi H."/>
            <person name="Natvig D.O."/>
            <person name="Palmerini H."/>
            <person name="Ramesh M.A."/>
            <person name="Rehmeyer C.J."/>
            <person name="Roe B.A."/>
            <person name="Shenoy N."/>
            <person name="Stanke M."/>
            <person name="Ter-Hovhannisyan V."/>
            <person name="Tunlid A."/>
            <person name="Velagapudi R."/>
            <person name="Vision T.J."/>
            <person name="Zeng Q."/>
            <person name="Zolan M.E."/>
            <person name="Pukkila P.J."/>
        </authorList>
    </citation>
    <scope>NUCLEOTIDE SEQUENCE [LARGE SCALE GENOMIC DNA]</scope>
    <source>
        <strain evidence="16">Okayama-7 / 130 / ATCC MYA-4618 / FGSC 9003</strain>
    </source>
</reference>
<feature type="transmembrane region" description="Helical" evidence="13">
    <location>
        <begin position="255"/>
        <end position="276"/>
    </location>
</feature>
<dbReference type="Pfam" id="PF00520">
    <property type="entry name" value="Ion_trans"/>
    <property type="match status" value="1"/>
</dbReference>
<dbReference type="InterPro" id="IPR005821">
    <property type="entry name" value="Ion_trans_dom"/>
</dbReference>
<keyword evidence="16" id="KW-1185">Reference proteome</keyword>
<comment type="caution">
    <text evidence="15">The sequence shown here is derived from an EMBL/GenBank/DDBJ whole genome shotgun (WGS) entry which is preliminary data.</text>
</comment>
<keyword evidence="6" id="KW-0851">Voltage-gated channel</keyword>
<dbReference type="KEGG" id="cci:CC1G_14815"/>
<evidence type="ECO:0000256" key="6">
    <source>
        <dbReference type="ARBA" id="ARBA00022882"/>
    </source>
</evidence>
<keyword evidence="3" id="KW-0633">Potassium transport</keyword>
<evidence type="ECO:0000256" key="1">
    <source>
        <dbReference type="ARBA" id="ARBA00004141"/>
    </source>
</evidence>
<feature type="transmembrane region" description="Helical" evidence="13">
    <location>
        <begin position="140"/>
        <end position="161"/>
    </location>
</feature>
<proteinExistence type="predicted"/>
<evidence type="ECO:0000256" key="13">
    <source>
        <dbReference type="SAM" id="Phobius"/>
    </source>
</evidence>
<evidence type="ECO:0000256" key="12">
    <source>
        <dbReference type="SAM" id="MobiDB-lite"/>
    </source>
</evidence>
<dbReference type="eggNOG" id="KOG4390">
    <property type="taxonomic scope" value="Eukaryota"/>
</dbReference>
<organism evidence="15 16">
    <name type="scientific">Coprinopsis cinerea (strain Okayama-7 / 130 / ATCC MYA-4618 / FGSC 9003)</name>
    <name type="common">Inky cap fungus</name>
    <name type="synonym">Hormographiella aspergillata</name>
    <dbReference type="NCBI Taxonomy" id="240176"/>
    <lineage>
        <taxon>Eukaryota</taxon>
        <taxon>Fungi</taxon>
        <taxon>Dikarya</taxon>
        <taxon>Basidiomycota</taxon>
        <taxon>Agaricomycotina</taxon>
        <taxon>Agaricomycetes</taxon>
        <taxon>Agaricomycetidae</taxon>
        <taxon>Agaricales</taxon>
        <taxon>Agaricineae</taxon>
        <taxon>Psathyrellaceae</taxon>
        <taxon>Coprinopsis</taxon>
    </lineage>
</organism>
<accession>D6RNP3</accession>
<evidence type="ECO:0000256" key="9">
    <source>
        <dbReference type="ARBA" id="ARBA00023065"/>
    </source>
</evidence>
<dbReference type="GeneID" id="9380290"/>
<evidence type="ECO:0000256" key="4">
    <source>
        <dbReference type="ARBA" id="ARBA00022692"/>
    </source>
</evidence>
<evidence type="ECO:0000256" key="7">
    <source>
        <dbReference type="ARBA" id="ARBA00022958"/>
    </source>
</evidence>
<evidence type="ECO:0000256" key="8">
    <source>
        <dbReference type="ARBA" id="ARBA00022989"/>
    </source>
</evidence>
<dbReference type="GO" id="GO:0008076">
    <property type="term" value="C:voltage-gated potassium channel complex"/>
    <property type="evidence" value="ECO:0007669"/>
    <property type="project" value="InterPro"/>
</dbReference>
<feature type="region of interest" description="Disordered" evidence="12">
    <location>
        <begin position="1"/>
        <end position="35"/>
    </location>
</feature>
<sequence length="432" mass="49196">MGESVELFESRTRPAPLDTTTTARRFTEEERPPSPRDLYEVFPPSNSFDDDVIYSIRPTWKRNLHFLLERPTTSQAAFVVHVFTTFLIVVSAIVTVLETVPAFHSIPLRIWFGMETTLVALFTIEYIARCVAWSFSWNALFHWVISFYGIIDLLSVLPYYIELALQQDTSEFFRFSILRMFRLLRVFRPFRYNHTILMTIEVMYLSVQRSQHALLAIGFFVIMMLTVFSTLLYFSERGSWDDVLNTFINSEGDPSQFSSIPAAAWFVVVTITTVGYGEITPRSFLGRLITIPILVFGLLLITLPSFVLGREFSLVWHSMQKKKRREAAGASTSDPRSASRDSSDAILFGPYNPATPFMYPPMHIPISSSASRDLTNMKLAQNQTELSHQIDELKGIVEEQGKLIGRLVDLLEGRGYSSAVNGKGKEKERMGS</sequence>
<dbReference type="InterPro" id="IPR027359">
    <property type="entry name" value="Volt_channel_dom_sf"/>
</dbReference>
<protein>
    <recommendedName>
        <fullName evidence="14">Ion transport domain-containing protein</fullName>
    </recommendedName>
</protein>
<feature type="transmembrane region" description="Helical" evidence="13">
    <location>
        <begin position="109"/>
        <end position="128"/>
    </location>
</feature>
<keyword evidence="10 13" id="KW-0472">Membrane</keyword>
<comment type="subcellular location">
    <subcellularLocation>
        <location evidence="1">Membrane</location>
        <topology evidence="1">Multi-pass membrane protein</topology>
    </subcellularLocation>
</comment>
<dbReference type="EMBL" id="AACS02000007">
    <property type="protein sequence ID" value="EFI27342.1"/>
    <property type="molecule type" value="Genomic_DNA"/>
</dbReference>
<dbReference type="HOGENOM" id="CLU_036207_0_0_1"/>
<keyword evidence="11" id="KW-0407">Ion channel</keyword>
<keyword evidence="7" id="KW-0630">Potassium</keyword>
<evidence type="ECO:0000256" key="2">
    <source>
        <dbReference type="ARBA" id="ARBA00022448"/>
    </source>
</evidence>
<dbReference type="VEuPathDB" id="FungiDB:CC1G_14815"/>
<dbReference type="InParanoid" id="D6RNP3"/>
<dbReference type="OrthoDB" id="415460at2759"/>
<evidence type="ECO:0000256" key="10">
    <source>
        <dbReference type="ARBA" id="ARBA00023136"/>
    </source>
</evidence>
<evidence type="ECO:0000259" key="14">
    <source>
        <dbReference type="Pfam" id="PF00520"/>
    </source>
</evidence>
<evidence type="ECO:0000256" key="11">
    <source>
        <dbReference type="ARBA" id="ARBA00023303"/>
    </source>
</evidence>
<feature type="transmembrane region" description="Helical" evidence="13">
    <location>
        <begin position="214"/>
        <end position="235"/>
    </location>
</feature>
<dbReference type="PANTHER" id="PTHR11537:SF254">
    <property type="entry name" value="POTASSIUM VOLTAGE-GATED CHANNEL PROTEIN SHAB"/>
    <property type="match status" value="1"/>
</dbReference>
<dbReference type="OMA" id="DRMSDIG"/>
<gene>
    <name evidence="15" type="ORF">CC1G_14815</name>
</gene>
<dbReference type="RefSeq" id="XP_002910836.1">
    <property type="nucleotide sequence ID" value="XM_002910790.1"/>
</dbReference>
<dbReference type="PANTHER" id="PTHR11537">
    <property type="entry name" value="VOLTAGE-GATED POTASSIUM CHANNEL"/>
    <property type="match status" value="1"/>
</dbReference>
<dbReference type="GO" id="GO:0005249">
    <property type="term" value="F:voltage-gated potassium channel activity"/>
    <property type="evidence" value="ECO:0007669"/>
    <property type="project" value="InterPro"/>
</dbReference>
<keyword evidence="4 13" id="KW-0812">Transmembrane</keyword>
<feature type="compositionally biased region" description="Basic and acidic residues" evidence="12">
    <location>
        <begin position="25"/>
        <end position="35"/>
    </location>
</feature>
<evidence type="ECO:0000256" key="3">
    <source>
        <dbReference type="ARBA" id="ARBA00022538"/>
    </source>
</evidence>
<keyword evidence="9" id="KW-0406">Ion transport</keyword>
<evidence type="ECO:0000256" key="5">
    <source>
        <dbReference type="ARBA" id="ARBA00022826"/>
    </source>
</evidence>
<name>D6RNP3_COPC7</name>
<dbReference type="Proteomes" id="UP000001861">
    <property type="component" value="Unassembled WGS sequence"/>
</dbReference>